<organism evidence="9 10">
    <name type="scientific">Ophiobolus disseminans</name>
    <dbReference type="NCBI Taxonomy" id="1469910"/>
    <lineage>
        <taxon>Eukaryota</taxon>
        <taxon>Fungi</taxon>
        <taxon>Dikarya</taxon>
        <taxon>Ascomycota</taxon>
        <taxon>Pezizomycotina</taxon>
        <taxon>Dothideomycetes</taxon>
        <taxon>Pleosporomycetidae</taxon>
        <taxon>Pleosporales</taxon>
        <taxon>Pleosporineae</taxon>
        <taxon>Phaeosphaeriaceae</taxon>
        <taxon>Ophiobolus</taxon>
    </lineage>
</organism>
<feature type="compositionally biased region" description="Polar residues" evidence="6">
    <location>
        <begin position="578"/>
        <end position="587"/>
    </location>
</feature>
<dbReference type="PROSITE" id="PS51892">
    <property type="entry name" value="SUBTILASE"/>
    <property type="match status" value="1"/>
</dbReference>
<dbReference type="InterPro" id="IPR023828">
    <property type="entry name" value="Peptidase_S8_Ser-AS"/>
</dbReference>
<feature type="domain" description="Peptidase S8/S53" evidence="8">
    <location>
        <begin position="274"/>
        <end position="527"/>
    </location>
</feature>
<protein>
    <submittedName>
        <fullName evidence="9">Subtilisin-like protein</fullName>
    </submittedName>
</protein>
<keyword evidence="10" id="KW-1185">Reference proteome</keyword>
<evidence type="ECO:0000256" key="4">
    <source>
        <dbReference type="ARBA" id="ARBA00022825"/>
    </source>
</evidence>
<proteinExistence type="inferred from homology"/>
<dbReference type="AlphaFoldDB" id="A0A6A7AE96"/>
<name>A0A6A7AE96_9PLEO</name>
<evidence type="ECO:0000256" key="3">
    <source>
        <dbReference type="ARBA" id="ARBA00022801"/>
    </source>
</evidence>
<dbReference type="PROSITE" id="PS00138">
    <property type="entry name" value="SUBTILASE_SER"/>
    <property type="match status" value="1"/>
</dbReference>
<gene>
    <name evidence="9" type="ORF">CC86DRAFT_430668</name>
</gene>
<dbReference type="PRINTS" id="PR00723">
    <property type="entry name" value="SUBTILISIN"/>
</dbReference>
<sequence>MRFLCISLLCAQVAYSSSIPAPNIQPRSSSSSRVHPLVARDTLYIVYPTDVNNVNQVSETENFLKAQYGADDIIIDKVDGKVVHWRINLKDGDSTDKLKQYPGLSTFEPTDHQTGLVGKAKRSNLVRRDRLSTYMAFAVNADNTDQTAEIFELLKSKSSHPEDIHQFRLDGKVIGWGSLDLSDADKASLETHPGIAKPIQRNIAATPDFIASEANPRSLVRYVNANLMSTDTKQKRTVKWAKQEGAVKDLRMVSQPKDMDLEKMKDFVYDERAGEGILVYVVDQGVQINVENDDNKKEFPNLEIIKGDTTILQGAISKRLGLPPDVDGDPSDEARGTHGTVVASKAVDAKYGIAKKATLIPVKTTPDYIDILDGFERIIKDLEKAPGRALRAVVVFSTTLEEGLNYETALDFPQDQAFHNYLVKIMNLGTPIVNSAGNGALRSLDMDGLPQVFTDELTPLINVGSADFAGKRWYKSQEGTQLTTYGPGFIVGQSRTNKKDFESVGTSYSAPIVAGVIAAYMSSEQPPWDTSLTGIDRVLAIKAFIKSEDNDKTAWARPGEKIKVIWNGADKEAHKSVGANTCASPSSRIKRQDSCDAKPAPPSEPPKGPAPKCNDFGPKKLNYVTQAMVLPLLDDFCTQAATQGGLDKDSSSLTRIFNRDAIEHVEIAMDWERGRDFKPDETKCKHYMKDVLVGDCDRENNDWASGGEITIDSVKYRWHTPNNRAKPVDQFAKWGKCWKSYKGLYDEYDINAAGWEGDNFGNELYQNLKGKGISPSKWKFNYRLGEDGSEWRAEFQTIIGAVQQVEASVEAVARNGPGGGFDFEC</sequence>
<evidence type="ECO:0000256" key="5">
    <source>
        <dbReference type="PROSITE-ProRule" id="PRU01240"/>
    </source>
</evidence>
<keyword evidence="2 5" id="KW-0645">Protease</keyword>
<keyword evidence="3 5" id="KW-0378">Hydrolase</keyword>
<dbReference type="PANTHER" id="PTHR43806:SF11">
    <property type="entry name" value="CEREVISIN-RELATED"/>
    <property type="match status" value="1"/>
</dbReference>
<feature type="active site" description="Charge relay system" evidence="5">
    <location>
        <position position="283"/>
    </location>
</feature>
<reference evidence="9" key="1">
    <citation type="journal article" date="2020" name="Stud. Mycol.">
        <title>101 Dothideomycetes genomes: a test case for predicting lifestyles and emergence of pathogens.</title>
        <authorList>
            <person name="Haridas S."/>
            <person name="Albert R."/>
            <person name="Binder M."/>
            <person name="Bloem J."/>
            <person name="Labutti K."/>
            <person name="Salamov A."/>
            <person name="Andreopoulos B."/>
            <person name="Baker S."/>
            <person name="Barry K."/>
            <person name="Bills G."/>
            <person name="Bluhm B."/>
            <person name="Cannon C."/>
            <person name="Castanera R."/>
            <person name="Culley D."/>
            <person name="Daum C."/>
            <person name="Ezra D."/>
            <person name="Gonzalez J."/>
            <person name="Henrissat B."/>
            <person name="Kuo A."/>
            <person name="Liang C."/>
            <person name="Lipzen A."/>
            <person name="Lutzoni F."/>
            <person name="Magnuson J."/>
            <person name="Mondo S."/>
            <person name="Nolan M."/>
            <person name="Ohm R."/>
            <person name="Pangilinan J."/>
            <person name="Park H.-J."/>
            <person name="Ramirez L."/>
            <person name="Alfaro M."/>
            <person name="Sun H."/>
            <person name="Tritt A."/>
            <person name="Yoshinaga Y."/>
            <person name="Zwiers L.-H."/>
            <person name="Turgeon B."/>
            <person name="Goodwin S."/>
            <person name="Spatafora J."/>
            <person name="Crous P."/>
            <person name="Grigoriev I."/>
        </authorList>
    </citation>
    <scope>NUCLEOTIDE SEQUENCE</scope>
    <source>
        <strain evidence="9">CBS 113818</strain>
    </source>
</reference>
<keyword evidence="7" id="KW-0732">Signal</keyword>
<evidence type="ECO:0000313" key="9">
    <source>
        <dbReference type="EMBL" id="KAF2831048.1"/>
    </source>
</evidence>
<dbReference type="Gene3D" id="3.40.50.200">
    <property type="entry name" value="Peptidase S8/S53 domain"/>
    <property type="match status" value="1"/>
</dbReference>
<dbReference type="EMBL" id="MU006218">
    <property type="protein sequence ID" value="KAF2831048.1"/>
    <property type="molecule type" value="Genomic_DNA"/>
</dbReference>
<feature type="active site" description="Charge relay system" evidence="5">
    <location>
        <position position="338"/>
    </location>
</feature>
<feature type="compositionally biased region" description="Pro residues" evidence="6">
    <location>
        <begin position="599"/>
        <end position="609"/>
    </location>
</feature>
<evidence type="ECO:0000256" key="6">
    <source>
        <dbReference type="SAM" id="MobiDB-lite"/>
    </source>
</evidence>
<feature type="chain" id="PRO_5025569087" evidence="7">
    <location>
        <begin position="17"/>
        <end position="825"/>
    </location>
</feature>
<keyword evidence="4 5" id="KW-0720">Serine protease</keyword>
<dbReference type="InterPro" id="IPR015500">
    <property type="entry name" value="Peptidase_S8_subtilisin-rel"/>
</dbReference>
<feature type="region of interest" description="Disordered" evidence="6">
    <location>
        <begin position="576"/>
        <end position="614"/>
    </location>
</feature>
<dbReference type="OrthoDB" id="1896086at2759"/>
<evidence type="ECO:0000256" key="1">
    <source>
        <dbReference type="ARBA" id="ARBA00011073"/>
    </source>
</evidence>
<feature type="active site" description="Charge relay system" evidence="5">
    <location>
        <position position="507"/>
    </location>
</feature>
<evidence type="ECO:0000313" key="10">
    <source>
        <dbReference type="Proteomes" id="UP000799424"/>
    </source>
</evidence>
<dbReference type="InterPro" id="IPR036852">
    <property type="entry name" value="Peptidase_S8/S53_dom_sf"/>
</dbReference>
<dbReference type="GO" id="GO:0006508">
    <property type="term" value="P:proteolysis"/>
    <property type="evidence" value="ECO:0007669"/>
    <property type="project" value="UniProtKB-KW"/>
</dbReference>
<accession>A0A6A7AE96</accession>
<dbReference type="GO" id="GO:0004252">
    <property type="term" value="F:serine-type endopeptidase activity"/>
    <property type="evidence" value="ECO:0007669"/>
    <property type="project" value="UniProtKB-UniRule"/>
</dbReference>
<dbReference type="Pfam" id="PF00082">
    <property type="entry name" value="Peptidase_S8"/>
    <property type="match status" value="1"/>
</dbReference>
<feature type="signal peptide" evidence="7">
    <location>
        <begin position="1"/>
        <end position="16"/>
    </location>
</feature>
<evidence type="ECO:0000256" key="7">
    <source>
        <dbReference type="SAM" id="SignalP"/>
    </source>
</evidence>
<dbReference type="InterPro" id="IPR000209">
    <property type="entry name" value="Peptidase_S8/S53_dom"/>
</dbReference>
<dbReference type="Proteomes" id="UP000799424">
    <property type="component" value="Unassembled WGS sequence"/>
</dbReference>
<evidence type="ECO:0000259" key="8">
    <source>
        <dbReference type="Pfam" id="PF00082"/>
    </source>
</evidence>
<comment type="similarity">
    <text evidence="1 5">Belongs to the peptidase S8 family.</text>
</comment>
<dbReference type="InterPro" id="IPR050131">
    <property type="entry name" value="Peptidase_S8_subtilisin-like"/>
</dbReference>
<evidence type="ECO:0000256" key="2">
    <source>
        <dbReference type="ARBA" id="ARBA00022670"/>
    </source>
</evidence>
<dbReference type="PANTHER" id="PTHR43806">
    <property type="entry name" value="PEPTIDASE S8"/>
    <property type="match status" value="1"/>
</dbReference>
<dbReference type="SUPFAM" id="SSF52743">
    <property type="entry name" value="Subtilisin-like"/>
    <property type="match status" value="1"/>
</dbReference>